<organism evidence="8 9">
    <name type="scientific">Puccinia coronata f. sp. avenae</name>
    <dbReference type="NCBI Taxonomy" id="200324"/>
    <lineage>
        <taxon>Eukaryota</taxon>
        <taxon>Fungi</taxon>
        <taxon>Dikarya</taxon>
        <taxon>Basidiomycota</taxon>
        <taxon>Pucciniomycotina</taxon>
        <taxon>Pucciniomycetes</taxon>
        <taxon>Pucciniales</taxon>
        <taxon>Pucciniaceae</taxon>
        <taxon>Puccinia</taxon>
    </lineage>
</organism>
<dbReference type="GO" id="GO:0004029">
    <property type="term" value="F:aldehyde dehydrogenase (NAD+) activity"/>
    <property type="evidence" value="ECO:0007669"/>
    <property type="project" value="InterPro"/>
</dbReference>
<evidence type="ECO:0000256" key="3">
    <source>
        <dbReference type="ARBA" id="ARBA00023002"/>
    </source>
</evidence>
<evidence type="ECO:0000256" key="4">
    <source>
        <dbReference type="ARBA" id="ARBA00023027"/>
    </source>
</evidence>
<gene>
    <name evidence="8" type="ORF">PCANC_27215</name>
</gene>
<keyword evidence="9" id="KW-1185">Reference proteome</keyword>
<dbReference type="Proteomes" id="UP000235388">
    <property type="component" value="Unassembled WGS sequence"/>
</dbReference>
<keyword evidence="2 5" id="KW-0833">Ubl conjugation pathway</keyword>
<protein>
    <recommendedName>
        <fullName evidence="7">HECT domain-containing protein</fullName>
    </recommendedName>
</protein>
<evidence type="ECO:0000256" key="6">
    <source>
        <dbReference type="SAM" id="MobiDB-lite"/>
    </source>
</evidence>
<dbReference type="PANTHER" id="PTHR43521">
    <property type="entry name" value="ALPHA-AMINOADIPIC SEMIALDEHYDE DEHYDROGENASE"/>
    <property type="match status" value="1"/>
</dbReference>
<dbReference type="STRING" id="200324.A0A2N5RVK3"/>
<evidence type="ECO:0000256" key="5">
    <source>
        <dbReference type="PROSITE-ProRule" id="PRU00104"/>
    </source>
</evidence>
<dbReference type="Pfam" id="PF00632">
    <property type="entry name" value="HECT"/>
    <property type="match status" value="1"/>
</dbReference>
<dbReference type="InterPro" id="IPR016161">
    <property type="entry name" value="Ald_DH/histidinol_DH"/>
</dbReference>
<evidence type="ECO:0000313" key="8">
    <source>
        <dbReference type="EMBL" id="PLW05021.1"/>
    </source>
</evidence>
<evidence type="ECO:0000313" key="9">
    <source>
        <dbReference type="Proteomes" id="UP000235388"/>
    </source>
</evidence>
<dbReference type="EMBL" id="PGCJ01001513">
    <property type="protein sequence ID" value="PLW05021.1"/>
    <property type="molecule type" value="Genomic_DNA"/>
</dbReference>
<dbReference type="InterPro" id="IPR015590">
    <property type="entry name" value="Aldehyde_DH_dom"/>
</dbReference>
<dbReference type="GO" id="GO:0004842">
    <property type="term" value="F:ubiquitin-protein transferase activity"/>
    <property type="evidence" value="ECO:0007669"/>
    <property type="project" value="InterPro"/>
</dbReference>
<comment type="caution">
    <text evidence="5">Lacks conserved residue(s) required for the propagation of feature annotation.</text>
</comment>
<name>A0A2N5RVK3_9BASI</name>
<dbReference type="OrthoDB" id="2502295at2759"/>
<dbReference type="InterPro" id="IPR000569">
    <property type="entry name" value="HECT_dom"/>
</dbReference>
<proteinExistence type="inferred from homology"/>
<dbReference type="PROSITE" id="PS50237">
    <property type="entry name" value="HECT"/>
    <property type="match status" value="1"/>
</dbReference>
<evidence type="ECO:0000259" key="7">
    <source>
        <dbReference type="PROSITE" id="PS50237"/>
    </source>
</evidence>
<reference evidence="8 9" key="1">
    <citation type="submission" date="2017-11" db="EMBL/GenBank/DDBJ databases">
        <title>De novo assembly and phasing of dikaryotic genomes from two isolates of Puccinia coronata f. sp. avenae, the causal agent of oat crown rust.</title>
        <authorList>
            <person name="Miller M.E."/>
            <person name="Zhang Y."/>
            <person name="Omidvar V."/>
            <person name="Sperschneider J."/>
            <person name="Schwessinger B."/>
            <person name="Raley C."/>
            <person name="Palmer J.M."/>
            <person name="Garnica D."/>
            <person name="Upadhyaya N."/>
            <person name="Rathjen J."/>
            <person name="Taylor J.M."/>
            <person name="Park R.F."/>
            <person name="Dodds P.N."/>
            <person name="Hirsch C.D."/>
            <person name="Kianian S.F."/>
            <person name="Figueroa M."/>
        </authorList>
    </citation>
    <scope>NUCLEOTIDE SEQUENCE [LARGE SCALE GENOMIC DNA]</scope>
    <source>
        <strain evidence="8">12NC29</strain>
    </source>
</reference>
<dbReference type="SUPFAM" id="SSF56204">
    <property type="entry name" value="Hect, E3 ligase catalytic domain"/>
    <property type="match status" value="1"/>
</dbReference>
<sequence>MPEERGETRKWLTILVKQIPGNPDHIRFFPFCGKVIGRAWYNGRVVDAYFTLAFYTHLLDILVGLNDLESVDPDVRSQPTDTRKLSLGPIFLLPPTVLKPSYLPLGSLFPPRLGSHRMIINLSNVMPLQKCNKSDKTVLGKDGSIRWLYDPFLSSVKTVDGTALGASLRIIRWLFQFMYGIYLAVYHLSKRDRPTTPPCQDAPETAHCPPPAHEHPLPRPTLVFPVHPARRGCPAQPLVWLAPSLSPLPPPATGHQDCHRFAPVESHSPSTSINPKLGATMFGSGVVGTAGQRATTTRHLFLRESIAEAFLRSLKKSYEQMNTRTGHEVEPSTLVCALHTPRAGASYFDGIEESKAEMIKQSQCVEPTIIDWGNCLRDPFNISNIVRKKVFGPIRPVGKVRESEDLLAGRTLEQVMSSTPHQYQPPTGNTSSAPSIQPTSQHQPYAIDDFQDQGQLTKSTEQHHLYLQNTILAAALKLRKCHQSSMCQTSDTQSKELFLELRVASQALLKGLYSWFLVVFHQPNHGLKLMRKVYYAYLIALKLAVRMITIGGIYPDQSHLNWLLQRMYMSKPEWDSTLEFLAQLPDNCASLWLNNQIALVESEDGRVERVLRLSAQALELPSCLQGDFLSPGTMSWEIFSHAIQALTNSALPEVNYRSGLRGAIAIRTRMLECGLLPDSGTDNLILRRISCVAQGMKSRVSRHEFLAEMIREMFPTCKIVPMQSEPLRNFRFASHPGKSPESFRLMRWSMKSNKLDLALHLFQSISCYGYVSSLAGIPFSYLKRLLDKALYSHPKLAMELYQHLHMSGADRSGELFRAVKHKAIEIGDDCLAEYLLKRSDVQDGTCQATRIASFMTGFARRRASPGNVAKTISLFDLTWARWSSLIEKTVWGALSDQIQRLGPIKLAQRPELRPQIDRVLRRLDEADMDPTEVVKINKDVMECVKVSKLIGSDQETLMGSQTSEAQTKDVPLNEQTEKEDLKIPNAYDDRISSVQKFEDLIQEYVREKRMGRAVEVSKRALEMEIAIPGPVIGQVLNGLVDALAKNDNKARPDSGPPSSAAPAESILLINQAWRALAWKVNPLIRGSDADVVRAMDRFYQRKE</sequence>
<dbReference type="Gene3D" id="3.90.1750.10">
    <property type="entry name" value="Hect, E3 ligase catalytic domains"/>
    <property type="match status" value="1"/>
</dbReference>
<evidence type="ECO:0000256" key="1">
    <source>
        <dbReference type="ARBA" id="ARBA00009986"/>
    </source>
</evidence>
<dbReference type="PANTHER" id="PTHR43521:SF1">
    <property type="entry name" value="ALPHA-AMINOADIPIC SEMIALDEHYDE DEHYDROGENASE"/>
    <property type="match status" value="1"/>
</dbReference>
<comment type="similarity">
    <text evidence="1">Belongs to the aldehyde dehydrogenase family.</text>
</comment>
<dbReference type="InterPro" id="IPR016163">
    <property type="entry name" value="Ald_DH_C"/>
</dbReference>
<comment type="caution">
    <text evidence="8">The sequence shown here is derived from an EMBL/GenBank/DDBJ whole genome shotgun (WGS) entry which is preliminary data.</text>
</comment>
<dbReference type="Gene3D" id="3.40.309.10">
    <property type="entry name" value="Aldehyde Dehydrogenase, Chain A, domain 2"/>
    <property type="match status" value="1"/>
</dbReference>
<keyword evidence="3" id="KW-0560">Oxidoreductase</keyword>
<dbReference type="InterPro" id="IPR035983">
    <property type="entry name" value="Hect_E3_ubiquitin_ligase"/>
</dbReference>
<dbReference type="InterPro" id="IPR044638">
    <property type="entry name" value="ALDH7A1-like"/>
</dbReference>
<dbReference type="SUPFAM" id="SSF53720">
    <property type="entry name" value="ALDH-like"/>
    <property type="match status" value="1"/>
</dbReference>
<evidence type="ECO:0000256" key="2">
    <source>
        <dbReference type="ARBA" id="ARBA00022786"/>
    </source>
</evidence>
<dbReference type="Pfam" id="PF00171">
    <property type="entry name" value="Aldedh"/>
    <property type="match status" value="1"/>
</dbReference>
<keyword evidence="4" id="KW-0520">NAD</keyword>
<dbReference type="AlphaFoldDB" id="A0A2N5RVK3"/>
<accession>A0A2N5RVK3</accession>
<feature type="domain" description="HECT" evidence="7">
    <location>
        <begin position="22"/>
        <end position="75"/>
    </location>
</feature>
<feature type="region of interest" description="Disordered" evidence="6">
    <location>
        <begin position="193"/>
        <end position="212"/>
    </location>
</feature>
<feature type="region of interest" description="Disordered" evidence="6">
    <location>
        <begin position="416"/>
        <end position="441"/>
    </location>
</feature>